<keyword evidence="7 10" id="KW-0472">Membrane</keyword>
<evidence type="ECO:0000313" key="11">
    <source>
        <dbReference type="EMBL" id="VEN45133.1"/>
    </source>
</evidence>
<dbReference type="PANTHER" id="PTHR21137">
    <property type="entry name" value="ODORANT RECEPTOR"/>
    <property type="match status" value="1"/>
</dbReference>
<evidence type="ECO:0008006" key="13">
    <source>
        <dbReference type="Google" id="ProtNLM"/>
    </source>
</evidence>
<dbReference type="Pfam" id="PF02949">
    <property type="entry name" value="7tm_6"/>
    <property type="match status" value="1"/>
</dbReference>
<dbReference type="EMBL" id="CAACVG010007381">
    <property type="protein sequence ID" value="VEN45133.1"/>
    <property type="molecule type" value="Genomic_DNA"/>
</dbReference>
<gene>
    <name evidence="11" type="ORF">CALMAC_LOCUS7686</name>
</gene>
<evidence type="ECO:0000256" key="5">
    <source>
        <dbReference type="ARBA" id="ARBA00022725"/>
    </source>
</evidence>
<protein>
    <recommendedName>
        <fullName evidence="13">Odorant receptor</fullName>
    </recommendedName>
</protein>
<accession>A0A653CBQ8</accession>
<dbReference type="GO" id="GO:0004984">
    <property type="term" value="F:olfactory receptor activity"/>
    <property type="evidence" value="ECO:0007669"/>
    <property type="project" value="InterPro"/>
</dbReference>
<organism evidence="11 12">
    <name type="scientific">Callosobruchus maculatus</name>
    <name type="common">Southern cowpea weevil</name>
    <name type="synonym">Pulse bruchid</name>
    <dbReference type="NCBI Taxonomy" id="64391"/>
    <lineage>
        <taxon>Eukaryota</taxon>
        <taxon>Metazoa</taxon>
        <taxon>Ecdysozoa</taxon>
        <taxon>Arthropoda</taxon>
        <taxon>Hexapoda</taxon>
        <taxon>Insecta</taxon>
        <taxon>Pterygota</taxon>
        <taxon>Neoptera</taxon>
        <taxon>Endopterygota</taxon>
        <taxon>Coleoptera</taxon>
        <taxon>Polyphaga</taxon>
        <taxon>Cucujiformia</taxon>
        <taxon>Chrysomeloidea</taxon>
        <taxon>Chrysomelidae</taxon>
        <taxon>Bruchinae</taxon>
        <taxon>Bruchini</taxon>
        <taxon>Callosobruchus</taxon>
    </lineage>
</organism>
<evidence type="ECO:0000256" key="8">
    <source>
        <dbReference type="ARBA" id="ARBA00023170"/>
    </source>
</evidence>
<dbReference type="GO" id="GO:0007165">
    <property type="term" value="P:signal transduction"/>
    <property type="evidence" value="ECO:0007669"/>
    <property type="project" value="UniProtKB-KW"/>
</dbReference>
<evidence type="ECO:0000256" key="7">
    <source>
        <dbReference type="ARBA" id="ARBA00023136"/>
    </source>
</evidence>
<dbReference type="Proteomes" id="UP000410492">
    <property type="component" value="Unassembled WGS sequence"/>
</dbReference>
<evidence type="ECO:0000256" key="6">
    <source>
        <dbReference type="ARBA" id="ARBA00022989"/>
    </source>
</evidence>
<evidence type="ECO:0000256" key="9">
    <source>
        <dbReference type="ARBA" id="ARBA00023224"/>
    </source>
</evidence>
<evidence type="ECO:0000256" key="1">
    <source>
        <dbReference type="ARBA" id="ARBA00004651"/>
    </source>
</evidence>
<keyword evidence="3" id="KW-0716">Sensory transduction</keyword>
<keyword evidence="12" id="KW-1185">Reference proteome</keyword>
<evidence type="ECO:0000256" key="2">
    <source>
        <dbReference type="ARBA" id="ARBA00022475"/>
    </source>
</evidence>
<dbReference type="PANTHER" id="PTHR21137:SF35">
    <property type="entry name" value="ODORANT RECEPTOR 19A-RELATED"/>
    <property type="match status" value="1"/>
</dbReference>
<name>A0A653CBQ8_CALMS</name>
<evidence type="ECO:0000256" key="4">
    <source>
        <dbReference type="ARBA" id="ARBA00022692"/>
    </source>
</evidence>
<dbReference type="GO" id="GO:0005549">
    <property type="term" value="F:odorant binding"/>
    <property type="evidence" value="ECO:0007669"/>
    <property type="project" value="InterPro"/>
</dbReference>
<reference evidence="11 12" key="1">
    <citation type="submission" date="2019-01" db="EMBL/GenBank/DDBJ databases">
        <authorList>
            <person name="Sayadi A."/>
        </authorList>
    </citation>
    <scope>NUCLEOTIDE SEQUENCE [LARGE SCALE GENOMIC DNA]</scope>
</reference>
<keyword evidence="9" id="KW-0807">Transducer</keyword>
<sequence length="72" mass="8195">MFQSNDLSRAIFHTDWVGSDRSLQQTLILFMVVTNKPLKVTLGAGTFTMSIPLFISICRTAYSFFTILRKFA</sequence>
<evidence type="ECO:0000313" key="12">
    <source>
        <dbReference type="Proteomes" id="UP000410492"/>
    </source>
</evidence>
<dbReference type="AlphaFoldDB" id="A0A653CBQ8"/>
<keyword evidence="6 10" id="KW-1133">Transmembrane helix</keyword>
<evidence type="ECO:0000256" key="3">
    <source>
        <dbReference type="ARBA" id="ARBA00022606"/>
    </source>
</evidence>
<feature type="transmembrane region" description="Helical" evidence="10">
    <location>
        <begin position="40"/>
        <end position="62"/>
    </location>
</feature>
<dbReference type="InterPro" id="IPR004117">
    <property type="entry name" value="7tm6_olfct_rcpt"/>
</dbReference>
<evidence type="ECO:0000256" key="10">
    <source>
        <dbReference type="SAM" id="Phobius"/>
    </source>
</evidence>
<dbReference type="OrthoDB" id="8196465at2759"/>
<proteinExistence type="predicted"/>
<keyword evidence="5" id="KW-0552">Olfaction</keyword>
<comment type="subcellular location">
    <subcellularLocation>
        <location evidence="1">Cell membrane</location>
        <topology evidence="1">Multi-pass membrane protein</topology>
    </subcellularLocation>
</comment>
<dbReference type="GO" id="GO:0005886">
    <property type="term" value="C:plasma membrane"/>
    <property type="evidence" value="ECO:0007669"/>
    <property type="project" value="UniProtKB-SubCell"/>
</dbReference>
<keyword evidence="2" id="KW-1003">Cell membrane</keyword>
<keyword evidence="8" id="KW-0675">Receptor</keyword>
<keyword evidence="4 10" id="KW-0812">Transmembrane</keyword>